<evidence type="ECO:0000256" key="2">
    <source>
        <dbReference type="HAMAP-Rule" id="MF_00795"/>
    </source>
</evidence>
<dbReference type="GO" id="GO:0005507">
    <property type="term" value="F:copper ion binding"/>
    <property type="evidence" value="ECO:0007669"/>
    <property type="project" value="TreeGrafter"/>
</dbReference>
<comment type="caution">
    <text evidence="2">Once thought to be involved in copper homeostasis, experiments in E.coli have shown this is not the case.</text>
</comment>
<protein>
    <recommendedName>
        <fullName evidence="2">PF03932 family protein CutC</fullName>
    </recommendedName>
</protein>
<gene>
    <name evidence="3" type="primary">cutC_1</name>
    <name evidence="2" type="synonym">cutC</name>
    <name evidence="3" type="ORF">GCM10007932_41830</name>
</gene>
<dbReference type="InterPro" id="IPR036822">
    <property type="entry name" value="CutC-like_dom_sf"/>
</dbReference>
<dbReference type="Gene3D" id="3.20.20.380">
    <property type="entry name" value="Copper homeostasis (CutC) domain"/>
    <property type="match status" value="1"/>
</dbReference>
<comment type="subcellular location">
    <subcellularLocation>
        <location evidence="2">Cytoplasm</location>
    </subcellularLocation>
</comment>
<dbReference type="Proteomes" id="UP001156690">
    <property type="component" value="Unassembled WGS sequence"/>
</dbReference>
<accession>A0AAV5NXW5</accession>
<name>A0AAV5NXW5_9VIBR</name>
<comment type="caution">
    <text evidence="3">The sequence shown here is derived from an EMBL/GenBank/DDBJ whole genome shotgun (WGS) entry which is preliminary data.</text>
</comment>
<dbReference type="AlphaFoldDB" id="A0AAV5NXW5"/>
<dbReference type="InterPro" id="IPR005627">
    <property type="entry name" value="CutC-like"/>
</dbReference>
<reference evidence="4" key="1">
    <citation type="journal article" date="2019" name="Int. J. Syst. Evol. Microbiol.">
        <title>The Global Catalogue of Microorganisms (GCM) 10K type strain sequencing project: providing services to taxonomists for standard genome sequencing and annotation.</title>
        <authorList>
            <consortium name="The Broad Institute Genomics Platform"/>
            <consortium name="The Broad Institute Genome Sequencing Center for Infectious Disease"/>
            <person name="Wu L."/>
            <person name="Ma J."/>
        </authorList>
    </citation>
    <scope>NUCLEOTIDE SEQUENCE [LARGE SCALE GENOMIC DNA]</scope>
    <source>
        <strain evidence="4">NBRC 15640</strain>
    </source>
</reference>
<evidence type="ECO:0000313" key="4">
    <source>
        <dbReference type="Proteomes" id="UP001156690"/>
    </source>
</evidence>
<comment type="similarity">
    <text evidence="1 2">Belongs to the CutC family.</text>
</comment>
<keyword evidence="4" id="KW-1185">Reference proteome</keyword>
<dbReference type="HAMAP" id="MF_00795">
    <property type="entry name" value="CutC"/>
    <property type="match status" value="1"/>
</dbReference>
<keyword evidence="2" id="KW-0963">Cytoplasm</keyword>
<organism evidence="3 4">
    <name type="scientific">Vibrio penaeicida</name>
    <dbReference type="NCBI Taxonomy" id="104609"/>
    <lineage>
        <taxon>Bacteria</taxon>
        <taxon>Pseudomonadati</taxon>
        <taxon>Pseudomonadota</taxon>
        <taxon>Gammaproteobacteria</taxon>
        <taxon>Vibrionales</taxon>
        <taxon>Vibrionaceae</taxon>
        <taxon>Vibrio</taxon>
    </lineage>
</organism>
<evidence type="ECO:0000256" key="1">
    <source>
        <dbReference type="ARBA" id="ARBA00007768"/>
    </source>
</evidence>
<dbReference type="GO" id="GO:0005737">
    <property type="term" value="C:cytoplasm"/>
    <property type="evidence" value="ECO:0007669"/>
    <property type="project" value="UniProtKB-SubCell"/>
</dbReference>
<evidence type="ECO:0000313" key="3">
    <source>
        <dbReference type="EMBL" id="GLQ74821.1"/>
    </source>
</evidence>
<dbReference type="SUPFAM" id="SSF110395">
    <property type="entry name" value="CutC-like"/>
    <property type="match status" value="1"/>
</dbReference>
<dbReference type="FunFam" id="3.20.20.380:FF:000001">
    <property type="entry name" value="Copper homeostasis protein CutC"/>
    <property type="match status" value="1"/>
</dbReference>
<dbReference type="PANTHER" id="PTHR12598:SF0">
    <property type="entry name" value="COPPER HOMEOSTASIS PROTEIN CUTC HOMOLOG"/>
    <property type="match status" value="1"/>
</dbReference>
<proteinExistence type="inferred from homology"/>
<sequence length="246" mass="26468">MEIEASIGNIESLYNAIAGGATRIELCSALALGGLTPSYGFMQQAGKISTVPVYAIIRPRQGDFFYSEEEIDIMMFDIKCAKQAGLQGVVLGALTSTGHIHMQHARKLCDYAHKLKLGVTFHRAFDQCNNAEKGLEDVIDLGCERVLTSGLAAAAPLGTITLAKLVQQAGTRISIMAGAGVNAGNARALVDKTKVQELHLSGKTTRPTKMVYTSQYSKMGADNIDDYQIPVTDKNAIAELVNMFRP</sequence>
<dbReference type="Pfam" id="PF03932">
    <property type="entry name" value="CutC"/>
    <property type="match status" value="1"/>
</dbReference>
<dbReference type="PANTHER" id="PTHR12598">
    <property type="entry name" value="COPPER HOMEOSTASIS PROTEIN CUTC"/>
    <property type="match status" value="1"/>
</dbReference>
<dbReference type="EMBL" id="BSNX01000063">
    <property type="protein sequence ID" value="GLQ74821.1"/>
    <property type="molecule type" value="Genomic_DNA"/>
</dbReference>